<accession>A0A1T1HEA6</accession>
<protein>
    <recommendedName>
        <fullName evidence="3">Bacterial surface antigen (D15) domain-containing protein</fullName>
    </recommendedName>
</protein>
<dbReference type="InterPro" id="IPR000184">
    <property type="entry name" value="Bac_surfAg_D15"/>
</dbReference>
<keyword evidence="5" id="KW-1185">Reference proteome</keyword>
<dbReference type="Gene3D" id="2.40.160.50">
    <property type="entry name" value="membrane protein fhac: a member of the omp85/tpsb transporter family"/>
    <property type="match status" value="1"/>
</dbReference>
<keyword evidence="2" id="KW-0472">Membrane</keyword>
<reference evidence="4" key="1">
    <citation type="submission" date="2017-02" db="EMBL/GenBank/DDBJ databases">
        <title>Draft Genome Sequence of the Salt Water Bacterium Oceanospirillum linum ATCC 11336.</title>
        <authorList>
            <person name="Trachtenberg A.M."/>
            <person name="Carney J.G."/>
            <person name="Linnane J.D."/>
            <person name="Rheaume B.A."/>
            <person name="Pitts N.L."/>
            <person name="Mykles D.L."/>
            <person name="Maclea K.S."/>
        </authorList>
    </citation>
    <scope>NUCLEOTIDE SEQUENCE [LARGE SCALE GENOMIC DNA]</scope>
    <source>
        <strain evidence="4">ATCC 11336</strain>
    </source>
</reference>
<comment type="caution">
    <text evidence="4">The sequence shown here is derived from an EMBL/GenBank/DDBJ whole genome shotgun (WGS) entry which is preliminary data.</text>
</comment>
<dbReference type="AlphaFoldDB" id="A0A1T1HEA6"/>
<gene>
    <name evidence="4" type="ORF">BTA35_0200340</name>
</gene>
<evidence type="ECO:0000313" key="4">
    <source>
        <dbReference type="EMBL" id="OOV88047.1"/>
    </source>
</evidence>
<evidence type="ECO:0000256" key="1">
    <source>
        <dbReference type="ARBA" id="ARBA00004370"/>
    </source>
</evidence>
<name>A0A1T1HEA6_OCELI</name>
<organism evidence="4 5">
    <name type="scientific">Oceanospirillum linum</name>
    <dbReference type="NCBI Taxonomy" id="966"/>
    <lineage>
        <taxon>Bacteria</taxon>
        <taxon>Pseudomonadati</taxon>
        <taxon>Pseudomonadota</taxon>
        <taxon>Gammaproteobacteria</taxon>
        <taxon>Oceanospirillales</taxon>
        <taxon>Oceanospirillaceae</taxon>
        <taxon>Oceanospirillum</taxon>
    </lineage>
</organism>
<feature type="domain" description="Bacterial surface antigen (D15)" evidence="3">
    <location>
        <begin position="111"/>
        <end position="379"/>
    </location>
</feature>
<dbReference type="Proteomes" id="UP000190064">
    <property type="component" value="Unassembled WGS sequence"/>
</dbReference>
<evidence type="ECO:0000256" key="2">
    <source>
        <dbReference type="ARBA" id="ARBA00023136"/>
    </source>
</evidence>
<dbReference type="GO" id="GO:0019867">
    <property type="term" value="C:outer membrane"/>
    <property type="evidence" value="ECO:0007669"/>
    <property type="project" value="InterPro"/>
</dbReference>
<dbReference type="PROSITE" id="PS51257">
    <property type="entry name" value="PROKAR_LIPOPROTEIN"/>
    <property type="match status" value="1"/>
</dbReference>
<proteinExistence type="predicted"/>
<comment type="subcellular location">
    <subcellularLocation>
        <location evidence="1">Membrane</location>
    </subcellularLocation>
</comment>
<sequence>MSVHPKDIAVIIPKEPFRLLTFCLVMMIGLSCVLMSTQVKAERIIIPVAFSTPDTGFAGGAAVIWAIPNPEAGENKKDTVSAFGYLSQKGQVMLALSSSLYRSEGSMLLEPSVAFGKSVSTSHGIGSLSRTGSEESYEAEFVRLNFMAGWRILKDSYFGPAMSLQHRKYTDLSDARELKDYLAGNNEKMQSTRLGLGFQLKRDTRDNSFYSQKGVFSEAEFLTFDTSWGSDYNFNLFGLEHRRFIPLNSRSVLAIQGKIKAASGHVPYDQMPAVGGAQSIRGLLQDRYRDELALSSQVEWRRILTDKWGMAVFSGFGDVFPSFDQVRASELKYALGVGGRYALGQKQRVNLRLDFGYSDALGDAEADGFNVYFQVGEAF</sequence>
<evidence type="ECO:0000259" key="3">
    <source>
        <dbReference type="Pfam" id="PF01103"/>
    </source>
</evidence>
<dbReference type="EMBL" id="MTSD02000001">
    <property type="protein sequence ID" value="OOV88047.1"/>
    <property type="molecule type" value="Genomic_DNA"/>
</dbReference>
<dbReference type="STRING" id="966.BTA35_0200340"/>
<dbReference type="Pfam" id="PF01103">
    <property type="entry name" value="Omp85"/>
    <property type="match status" value="1"/>
</dbReference>
<evidence type="ECO:0000313" key="5">
    <source>
        <dbReference type="Proteomes" id="UP000190064"/>
    </source>
</evidence>